<evidence type="ECO:0000256" key="1">
    <source>
        <dbReference type="SAM" id="MobiDB-lite"/>
    </source>
</evidence>
<sequence>MAHTVANLWAGRWRHKVWESRGCWMTRGDYRREQRQMRRRIRELLAQRRTSSAGDEAADVDRRVPDEPGSVNAA</sequence>
<proteinExistence type="predicted"/>
<feature type="region of interest" description="Disordered" evidence="1">
    <location>
        <begin position="46"/>
        <end position="74"/>
    </location>
</feature>
<name>A0ABP9RQV4_9ACTN</name>
<keyword evidence="3" id="KW-1185">Reference proteome</keyword>
<comment type="caution">
    <text evidence="2">The sequence shown here is derived from an EMBL/GenBank/DDBJ whole genome shotgun (WGS) entry which is preliminary data.</text>
</comment>
<gene>
    <name evidence="2" type="ORF">GCM10023322_23320</name>
</gene>
<evidence type="ECO:0000313" key="2">
    <source>
        <dbReference type="EMBL" id="GAA5183617.1"/>
    </source>
</evidence>
<evidence type="ECO:0000313" key="3">
    <source>
        <dbReference type="Proteomes" id="UP001501570"/>
    </source>
</evidence>
<dbReference type="Proteomes" id="UP001501570">
    <property type="component" value="Unassembled WGS sequence"/>
</dbReference>
<accession>A0ABP9RQV4</accession>
<organism evidence="2 3">
    <name type="scientific">Rugosimonospora acidiphila</name>
    <dbReference type="NCBI Taxonomy" id="556531"/>
    <lineage>
        <taxon>Bacteria</taxon>
        <taxon>Bacillati</taxon>
        <taxon>Actinomycetota</taxon>
        <taxon>Actinomycetes</taxon>
        <taxon>Micromonosporales</taxon>
        <taxon>Micromonosporaceae</taxon>
        <taxon>Rugosimonospora</taxon>
    </lineage>
</organism>
<dbReference type="EMBL" id="BAABJQ010000005">
    <property type="protein sequence ID" value="GAA5183617.1"/>
    <property type="molecule type" value="Genomic_DNA"/>
</dbReference>
<reference evidence="3" key="1">
    <citation type="journal article" date="2019" name="Int. J. Syst. Evol. Microbiol.">
        <title>The Global Catalogue of Microorganisms (GCM) 10K type strain sequencing project: providing services to taxonomists for standard genome sequencing and annotation.</title>
        <authorList>
            <consortium name="The Broad Institute Genomics Platform"/>
            <consortium name="The Broad Institute Genome Sequencing Center for Infectious Disease"/>
            <person name="Wu L."/>
            <person name="Ma J."/>
        </authorList>
    </citation>
    <scope>NUCLEOTIDE SEQUENCE [LARGE SCALE GENOMIC DNA]</scope>
    <source>
        <strain evidence="3">JCM 18304</strain>
    </source>
</reference>
<protein>
    <submittedName>
        <fullName evidence="2">Uncharacterized protein</fullName>
    </submittedName>
</protein>